<dbReference type="AlphaFoldDB" id="A0A9Q2CYW3"/>
<keyword evidence="4 8" id="KW-0031">Aminopeptidase</keyword>
<dbReference type="PANTHER" id="PTHR11963">
    <property type="entry name" value="LEUCINE AMINOPEPTIDASE-RELATED"/>
    <property type="match status" value="1"/>
</dbReference>
<accession>A0A9Q2CYW3</accession>
<dbReference type="GO" id="GO:0030145">
    <property type="term" value="F:manganese ion binding"/>
    <property type="evidence" value="ECO:0007669"/>
    <property type="project" value="UniProtKB-UniRule"/>
</dbReference>
<keyword evidence="5 8" id="KW-0645">Protease</keyword>
<dbReference type="Gene3D" id="3.40.220.10">
    <property type="entry name" value="Leucine Aminopeptidase, subunit E, domain 1"/>
    <property type="match status" value="1"/>
</dbReference>
<evidence type="ECO:0000256" key="5">
    <source>
        <dbReference type="ARBA" id="ARBA00022670"/>
    </source>
</evidence>
<comment type="catalytic activity">
    <reaction evidence="2 8">
        <text>Release of an N-terminal amino acid, preferentially leucine, but not glutamic or aspartic acids.</text>
        <dbReference type="EC" id="3.4.11.10"/>
    </reaction>
</comment>
<protein>
    <recommendedName>
        <fullName evidence="8">Probable cytosol aminopeptidase</fullName>
        <ecNumber evidence="8">3.4.11.1</ecNumber>
    </recommendedName>
    <alternativeName>
        <fullName evidence="8">Leucine aminopeptidase</fullName>
        <shortName evidence="8">LAP</shortName>
        <ecNumber evidence="8">3.4.11.10</ecNumber>
    </alternativeName>
    <alternativeName>
        <fullName evidence="8">Leucyl aminopeptidase</fullName>
    </alternativeName>
</protein>
<dbReference type="InterPro" id="IPR023042">
    <property type="entry name" value="Peptidase_M17_leu_NH2_pept"/>
</dbReference>
<dbReference type="EC" id="3.4.11.10" evidence="8"/>
<sequence length="488" mass="53353">MIFDFKSNLNDSNSAIVIGVTEDFKENKNFEELDALFNGKLEAAVEAGIIQTKLNKVESSSAVLQTSLRKVYAVGLGNSKDLTELKLQEALGTVFQTLKKDKVEDACIHIDSFSTEESFLKAIGLMGEISLYNQVNYKKDVEPYELTILFNKEVDESKVLEGKLAGEAINFSRDLSETPPNLLYPETFVELIEKEFSNKENVKISVKDDKTLKEEGYGLIHSVGDGSERKPRLVTIEYKNSNKAPVALVGKGITYDSGGYSLKPRTGMVSMKYDMSGAANVLGMLKTLVDQKKEVNVVAVLALAENMVKGNANRPDDVVIAKNGLSVEISNTDAEGRLVLGDAVTEAVTHEPAIIMDFATLTGAVIGALGESRTGIFTNQSEEYLKDVLKSSKKVGEKLWHLPMDESDEAAVKDTPIADILNSNLRPFGGASFAAAFINQFTEGYPWLHFDIAGTSQFTKNNPYGPKAASGVMIRTVVDYILEGSMYD</sequence>
<evidence type="ECO:0000256" key="4">
    <source>
        <dbReference type="ARBA" id="ARBA00022438"/>
    </source>
</evidence>
<feature type="binding site" evidence="8">
    <location>
        <position position="274"/>
    </location>
    <ligand>
        <name>Mn(2+)</name>
        <dbReference type="ChEBI" id="CHEBI:29035"/>
        <label>2</label>
    </ligand>
</feature>
<dbReference type="PANTHER" id="PTHR11963:SF23">
    <property type="entry name" value="CYTOSOL AMINOPEPTIDASE"/>
    <property type="match status" value="1"/>
</dbReference>
<feature type="binding site" evidence="8">
    <location>
        <position position="251"/>
    </location>
    <ligand>
        <name>Mn(2+)</name>
        <dbReference type="ChEBI" id="CHEBI:29035"/>
        <label>2</label>
    </ligand>
</feature>
<dbReference type="PROSITE" id="PS00631">
    <property type="entry name" value="CYTOSOL_AP"/>
    <property type="match status" value="1"/>
</dbReference>
<dbReference type="EC" id="3.4.11.1" evidence="8"/>
<feature type="binding site" evidence="8">
    <location>
        <position position="256"/>
    </location>
    <ligand>
        <name>Mn(2+)</name>
        <dbReference type="ChEBI" id="CHEBI:29035"/>
        <label>2</label>
    </ligand>
</feature>
<evidence type="ECO:0000256" key="1">
    <source>
        <dbReference type="ARBA" id="ARBA00000135"/>
    </source>
</evidence>
<comment type="cofactor">
    <cofactor evidence="8">
        <name>Mn(2+)</name>
        <dbReference type="ChEBI" id="CHEBI:29035"/>
    </cofactor>
    <text evidence="8">Binds 2 manganese ions per subunit.</text>
</comment>
<evidence type="ECO:0000256" key="7">
    <source>
        <dbReference type="ARBA" id="ARBA00049972"/>
    </source>
</evidence>
<dbReference type="SUPFAM" id="SSF53187">
    <property type="entry name" value="Zn-dependent exopeptidases"/>
    <property type="match status" value="1"/>
</dbReference>
<comment type="catalytic activity">
    <reaction evidence="1 8">
        <text>Release of an N-terminal amino acid, Xaa-|-Yaa-, in which Xaa is preferably Leu, but may be other amino acids including Pro although not Arg or Lys, and Yaa may be Pro. Amino acid amides and methyl esters are also readily hydrolyzed, but rates on arylamides are exceedingly low.</text>
        <dbReference type="EC" id="3.4.11.1"/>
    </reaction>
</comment>
<evidence type="ECO:0000256" key="6">
    <source>
        <dbReference type="ARBA" id="ARBA00022801"/>
    </source>
</evidence>
<evidence type="ECO:0000313" key="11">
    <source>
        <dbReference type="Proteomes" id="UP000579136"/>
    </source>
</evidence>
<dbReference type="Proteomes" id="UP000579136">
    <property type="component" value="Unassembled WGS sequence"/>
</dbReference>
<evidence type="ECO:0000256" key="3">
    <source>
        <dbReference type="ARBA" id="ARBA00009528"/>
    </source>
</evidence>
<dbReference type="RefSeq" id="WP_183673436.1">
    <property type="nucleotide sequence ID" value="NZ_CBCRYX010000002.1"/>
</dbReference>
<dbReference type="Gene3D" id="3.40.630.10">
    <property type="entry name" value="Zn peptidases"/>
    <property type="match status" value="1"/>
</dbReference>
<reference evidence="10 11" key="1">
    <citation type="submission" date="2020-08" db="EMBL/GenBank/DDBJ databases">
        <title>Genomic Encyclopedia of Type Strains, Phase IV (KMG-IV): sequencing the most valuable type-strain genomes for metagenomic binning, comparative biology and taxonomic classification.</title>
        <authorList>
            <person name="Goeker M."/>
        </authorList>
    </citation>
    <scope>NUCLEOTIDE SEQUENCE [LARGE SCALE GENOMIC DNA]</scope>
    <source>
        <strain evidence="10 11">DSM 19163</strain>
    </source>
</reference>
<dbReference type="InterPro" id="IPR011356">
    <property type="entry name" value="Leucine_aapep/pepB"/>
</dbReference>
<dbReference type="GO" id="GO:0005737">
    <property type="term" value="C:cytoplasm"/>
    <property type="evidence" value="ECO:0007669"/>
    <property type="project" value="UniProtKB-SubCell"/>
</dbReference>
<dbReference type="GO" id="GO:0006508">
    <property type="term" value="P:proteolysis"/>
    <property type="evidence" value="ECO:0007669"/>
    <property type="project" value="UniProtKB-KW"/>
</dbReference>
<dbReference type="SUPFAM" id="SSF52949">
    <property type="entry name" value="Macro domain-like"/>
    <property type="match status" value="1"/>
</dbReference>
<keyword evidence="11" id="KW-1185">Reference proteome</keyword>
<dbReference type="InterPro" id="IPR008283">
    <property type="entry name" value="Peptidase_M17_N"/>
</dbReference>
<feature type="binding site" evidence="8">
    <location>
        <position position="335"/>
    </location>
    <ligand>
        <name>Mn(2+)</name>
        <dbReference type="ChEBI" id="CHEBI:29035"/>
        <label>2</label>
    </ligand>
</feature>
<feature type="domain" description="Cytosol aminopeptidase" evidence="9">
    <location>
        <begin position="331"/>
        <end position="338"/>
    </location>
</feature>
<gene>
    <name evidence="8" type="primary">pepA</name>
    <name evidence="10" type="ORF">HNQ45_000682</name>
</gene>
<evidence type="ECO:0000259" key="9">
    <source>
        <dbReference type="PROSITE" id="PS00631"/>
    </source>
</evidence>
<dbReference type="InterPro" id="IPR000819">
    <property type="entry name" value="Peptidase_M17_C"/>
</dbReference>
<keyword evidence="6 8" id="KW-0378">Hydrolase</keyword>
<comment type="similarity">
    <text evidence="3 8">Belongs to the peptidase M17 family.</text>
</comment>
<evidence type="ECO:0000256" key="2">
    <source>
        <dbReference type="ARBA" id="ARBA00000967"/>
    </source>
</evidence>
<dbReference type="PRINTS" id="PR00481">
    <property type="entry name" value="LAMNOPPTDASE"/>
</dbReference>
<evidence type="ECO:0000313" key="10">
    <source>
        <dbReference type="EMBL" id="MBB5175807.1"/>
    </source>
</evidence>
<feature type="binding site" evidence="8">
    <location>
        <position position="335"/>
    </location>
    <ligand>
        <name>Mn(2+)</name>
        <dbReference type="ChEBI" id="CHEBI:29035"/>
        <label>1</label>
    </ligand>
</feature>
<dbReference type="CDD" id="cd00433">
    <property type="entry name" value="Peptidase_M17"/>
    <property type="match status" value="1"/>
</dbReference>
<keyword evidence="8" id="KW-0963">Cytoplasm</keyword>
<name>A0A9Q2CYW3_9STAP</name>
<proteinExistence type="inferred from homology"/>
<dbReference type="EMBL" id="JACHHF010000003">
    <property type="protein sequence ID" value="MBB5175807.1"/>
    <property type="molecule type" value="Genomic_DNA"/>
</dbReference>
<feature type="binding site" evidence="8">
    <location>
        <position position="333"/>
    </location>
    <ligand>
        <name>Mn(2+)</name>
        <dbReference type="ChEBI" id="CHEBI:29035"/>
        <label>1</label>
    </ligand>
</feature>
<comment type="subcellular location">
    <subcellularLocation>
        <location evidence="8">Cytoplasm</location>
    </subcellularLocation>
</comment>
<comment type="caution">
    <text evidence="10">The sequence shown here is derived from an EMBL/GenBank/DDBJ whole genome shotgun (WGS) entry which is preliminary data.</text>
</comment>
<feature type="binding site" evidence="8">
    <location>
        <position position="256"/>
    </location>
    <ligand>
        <name>Mn(2+)</name>
        <dbReference type="ChEBI" id="CHEBI:29035"/>
        <label>1</label>
    </ligand>
</feature>
<dbReference type="Pfam" id="PF02789">
    <property type="entry name" value="Peptidase_M17_N"/>
    <property type="match status" value="1"/>
</dbReference>
<dbReference type="HAMAP" id="MF_00181">
    <property type="entry name" value="Cytosol_peptidase_M17"/>
    <property type="match status" value="1"/>
</dbReference>
<organism evidence="10 11">
    <name type="scientific">Nosocomiicoccus ampullae</name>
    <dbReference type="NCBI Taxonomy" id="489910"/>
    <lineage>
        <taxon>Bacteria</taxon>
        <taxon>Bacillati</taxon>
        <taxon>Bacillota</taxon>
        <taxon>Bacilli</taxon>
        <taxon>Bacillales</taxon>
        <taxon>Staphylococcaceae</taxon>
        <taxon>Nosocomiicoccus</taxon>
    </lineage>
</organism>
<comment type="function">
    <text evidence="7 8">Presumably involved in the processing and regular turnover of intracellular proteins. Catalyzes the removal of unsubstituted N-terminal amino acids from various peptides.</text>
</comment>
<dbReference type="InterPro" id="IPR043472">
    <property type="entry name" value="Macro_dom-like"/>
</dbReference>
<keyword evidence="8" id="KW-0464">Manganese</keyword>
<dbReference type="Pfam" id="PF00883">
    <property type="entry name" value="Peptidase_M17"/>
    <property type="match status" value="1"/>
</dbReference>
<feature type="active site" evidence="8">
    <location>
        <position position="263"/>
    </location>
</feature>
<dbReference type="GO" id="GO:0070006">
    <property type="term" value="F:metalloaminopeptidase activity"/>
    <property type="evidence" value="ECO:0007669"/>
    <property type="project" value="InterPro"/>
</dbReference>
<evidence type="ECO:0000256" key="8">
    <source>
        <dbReference type="HAMAP-Rule" id="MF_00181"/>
    </source>
</evidence>
<feature type="active site" evidence="8">
    <location>
        <position position="337"/>
    </location>
</feature>
<keyword evidence="8" id="KW-0479">Metal-binding</keyword>